<dbReference type="PANTHER" id="PTHR30096">
    <property type="entry name" value="4,5-DOPA DIOXYGENASE EXTRADIOL-LIKE PROTEIN"/>
    <property type="match status" value="1"/>
</dbReference>
<keyword evidence="4" id="KW-0862">Zinc</keyword>
<evidence type="ECO:0000259" key="6">
    <source>
        <dbReference type="Pfam" id="PF02900"/>
    </source>
</evidence>
<dbReference type="EMBL" id="SELW01000599">
    <property type="protein sequence ID" value="TID19189.1"/>
    <property type="molecule type" value="Genomic_DNA"/>
</dbReference>
<keyword evidence="3" id="KW-0479">Metal-binding</keyword>
<evidence type="ECO:0000256" key="4">
    <source>
        <dbReference type="ARBA" id="ARBA00022833"/>
    </source>
</evidence>
<dbReference type="InterPro" id="IPR004183">
    <property type="entry name" value="Xdiol_dOase_suB"/>
</dbReference>
<dbReference type="Pfam" id="PF02900">
    <property type="entry name" value="LigB"/>
    <property type="match status" value="1"/>
</dbReference>
<dbReference type="Proteomes" id="UP000307173">
    <property type="component" value="Unassembled WGS sequence"/>
</dbReference>
<comment type="caution">
    <text evidence="7">The sequence shown here is derived from an EMBL/GenBank/DDBJ whole genome shotgun (WGS) entry which is preliminary data.</text>
</comment>
<evidence type="ECO:0000256" key="3">
    <source>
        <dbReference type="ARBA" id="ARBA00022723"/>
    </source>
</evidence>
<evidence type="ECO:0000256" key="2">
    <source>
        <dbReference type="ARBA" id="ARBA00007581"/>
    </source>
</evidence>
<protein>
    <recommendedName>
        <fullName evidence="6">Extradiol ring-cleavage dioxygenase class III enzyme subunit B domain-containing protein</fullName>
    </recommendedName>
</protein>
<dbReference type="SUPFAM" id="SSF53213">
    <property type="entry name" value="LigB-like"/>
    <property type="match status" value="1"/>
</dbReference>
<dbReference type="GO" id="GO:0008270">
    <property type="term" value="F:zinc ion binding"/>
    <property type="evidence" value="ECO:0007669"/>
    <property type="project" value="InterPro"/>
</dbReference>
<proteinExistence type="inferred from homology"/>
<dbReference type="OrthoDB" id="7396853at2759"/>
<evidence type="ECO:0000313" key="8">
    <source>
        <dbReference type="Proteomes" id="UP000307173"/>
    </source>
</evidence>
<dbReference type="PANTHER" id="PTHR30096:SF0">
    <property type="entry name" value="4,5-DOPA DIOXYGENASE EXTRADIOL-LIKE PROTEIN"/>
    <property type="match status" value="1"/>
</dbReference>
<reference evidence="7 8" key="1">
    <citation type="journal article" date="2019" name="Front. Genet.">
        <title>Whole-Genome Sequencing of the Opportunistic Yeast Pathogen Candida inconspicua Uncovers Its Hybrid Origin.</title>
        <authorList>
            <person name="Mixao V."/>
            <person name="Hansen A.P."/>
            <person name="Saus E."/>
            <person name="Boekhout T."/>
            <person name="Lass-Florl C."/>
            <person name="Gabaldon T."/>
        </authorList>
    </citation>
    <scope>NUCLEOTIDE SEQUENCE [LARGE SCALE GENOMIC DNA]</scope>
    <source>
        <strain evidence="7 8">CBS 180</strain>
    </source>
</reference>
<accession>A0A4T0WZA2</accession>
<evidence type="ECO:0000256" key="5">
    <source>
        <dbReference type="ARBA" id="ARBA00023002"/>
    </source>
</evidence>
<comment type="cofactor">
    <cofactor evidence="1">
        <name>Zn(2+)</name>
        <dbReference type="ChEBI" id="CHEBI:29105"/>
    </cofactor>
</comment>
<comment type="similarity">
    <text evidence="2">Belongs to the DODA-type extradiol aromatic ring-opening dioxygenase family.</text>
</comment>
<sequence>MNFTTILFTLLVVFMSIFYKFYNNIGKPVIKEAVNQVKSITMPDYEHFTFKKSEKTLPLFFLSHGGPTFADKHDKMGSDIGAWNTTKNIGDYIKDVIKPDFLIVVSAHWQTDKPDEINVSIPGEGEAWYQQNCASKKIRPDENALVYDFYGFPKKFYESQFHTVANKVIADDIVKTLKDSDWFQAKTQERGIDHGAFVPLKVALGNVDVLDSGKLDVDFPLIQVSLAGTSDIEIHWRLGEALAKYRDLNGAIIFSGMSVHNLRDLGRALAQNNEPLKYTQPFNELLTKLLTNPDRNEVLEGLKQLPRNPEYSKLYNAAHPTNEHLLPAIVAAGAARNDECKLLYTSSSGSLGWNLYSWGSTEGLKMDK</sequence>
<name>A0A4T0WZA2_9ASCO</name>
<dbReference type="GO" id="GO:0008198">
    <property type="term" value="F:ferrous iron binding"/>
    <property type="evidence" value="ECO:0007669"/>
    <property type="project" value="InterPro"/>
</dbReference>
<feature type="domain" description="Extradiol ring-cleavage dioxygenase class III enzyme subunit B" evidence="6">
    <location>
        <begin position="59"/>
        <end position="349"/>
    </location>
</feature>
<dbReference type="Gene3D" id="3.40.830.10">
    <property type="entry name" value="LigB-like"/>
    <property type="match status" value="1"/>
</dbReference>
<organism evidence="7 8">
    <name type="scientific">Pichia inconspicua</name>
    <dbReference type="NCBI Taxonomy" id="52247"/>
    <lineage>
        <taxon>Eukaryota</taxon>
        <taxon>Fungi</taxon>
        <taxon>Dikarya</taxon>
        <taxon>Ascomycota</taxon>
        <taxon>Saccharomycotina</taxon>
        <taxon>Pichiomycetes</taxon>
        <taxon>Pichiales</taxon>
        <taxon>Pichiaceae</taxon>
        <taxon>Pichia</taxon>
    </lineage>
</organism>
<keyword evidence="5" id="KW-0560">Oxidoreductase</keyword>
<evidence type="ECO:0000313" key="7">
    <source>
        <dbReference type="EMBL" id="TID19189.1"/>
    </source>
</evidence>
<dbReference type="InterPro" id="IPR014436">
    <property type="entry name" value="Extradiol_dOase_DODA"/>
</dbReference>
<dbReference type="STRING" id="52247.A0A4T0WZA2"/>
<dbReference type="GO" id="GO:0016702">
    <property type="term" value="F:oxidoreductase activity, acting on single donors with incorporation of molecular oxygen, incorporation of two atoms of oxygen"/>
    <property type="evidence" value="ECO:0007669"/>
    <property type="project" value="UniProtKB-ARBA"/>
</dbReference>
<gene>
    <name evidence="7" type="ORF">CANINC_003759</name>
</gene>
<keyword evidence="8" id="KW-1185">Reference proteome</keyword>
<dbReference type="CDD" id="cd07363">
    <property type="entry name" value="45_DOPA_Dioxygenase"/>
    <property type="match status" value="1"/>
</dbReference>
<dbReference type="AlphaFoldDB" id="A0A4T0WZA2"/>
<evidence type="ECO:0000256" key="1">
    <source>
        <dbReference type="ARBA" id="ARBA00001947"/>
    </source>
</evidence>